<dbReference type="Gramene" id="EFJ13897">
    <property type="protein sequence ID" value="EFJ13897"/>
    <property type="gene ID" value="SELMODRAFT_121528"/>
</dbReference>
<dbReference type="OMA" id="ICCRLET"/>
<organism evidence="5">
    <name type="scientific">Selaginella moellendorffii</name>
    <name type="common">Spikemoss</name>
    <dbReference type="NCBI Taxonomy" id="88036"/>
    <lineage>
        <taxon>Eukaryota</taxon>
        <taxon>Viridiplantae</taxon>
        <taxon>Streptophyta</taxon>
        <taxon>Embryophyta</taxon>
        <taxon>Tracheophyta</taxon>
        <taxon>Lycopodiopsida</taxon>
        <taxon>Selaginellales</taxon>
        <taxon>Selaginellaceae</taxon>
        <taxon>Selaginella</taxon>
    </lineage>
</organism>
<sequence>MAPALDVSVSFDNVRDKNMMLLKKLNAAIFPVKYQDNYYTDALASGDFTKLAYYGDICVGNIACRVEKKESETKIYIMTLGVLAPYRNLGIGTKLLNSVLDLCQQDPKIVEIYLHVQINNEEGINFYQRAGFQIVDTIQNYYNRIDPPHCHVLSKSFAKSS</sequence>
<dbReference type="eggNOG" id="KOG3138">
    <property type="taxonomic scope" value="Eukaryota"/>
</dbReference>
<evidence type="ECO:0000313" key="4">
    <source>
        <dbReference type="EMBL" id="EFJ13897.1"/>
    </source>
</evidence>
<dbReference type="InterPro" id="IPR000182">
    <property type="entry name" value="GNAT_dom"/>
</dbReference>
<dbReference type="InterPro" id="IPR051556">
    <property type="entry name" value="N-term/lysine_N-AcTrnsfr"/>
</dbReference>
<accession>D8SP23</accession>
<dbReference type="Gene3D" id="3.40.630.30">
    <property type="match status" value="1"/>
</dbReference>
<gene>
    <name evidence="4" type="ORF">SELMODRAFT_121528</name>
</gene>
<keyword evidence="2" id="KW-0012">Acyltransferase</keyword>
<keyword evidence="5" id="KW-1185">Reference proteome</keyword>
<dbReference type="OrthoDB" id="47374at2759"/>
<dbReference type="AlphaFoldDB" id="D8SP23"/>
<dbReference type="EMBL" id="GL377630">
    <property type="protein sequence ID" value="EFJ13897.1"/>
    <property type="molecule type" value="Genomic_DNA"/>
</dbReference>
<dbReference type="HOGENOM" id="CLU_013985_5_3_1"/>
<dbReference type="Pfam" id="PF00583">
    <property type="entry name" value="Acetyltransf_1"/>
    <property type="match status" value="1"/>
</dbReference>
<protein>
    <recommendedName>
        <fullName evidence="3">N-acetyltransferase domain-containing protein</fullName>
    </recommendedName>
</protein>
<dbReference type="SUPFAM" id="SSF55729">
    <property type="entry name" value="Acyl-CoA N-acyltransferases (Nat)"/>
    <property type="match status" value="1"/>
</dbReference>
<evidence type="ECO:0000259" key="3">
    <source>
        <dbReference type="PROSITE" id="PS51186"/>
    </source>
</evidence>
<dbReference type="FunCoup" id="D8SP23">
    <property type="interactions" value="4265"/>
</dbReference>
<dbReference type="FunFam" id="3.40.630.30:FF:000006">
    <property type="entry name" value="Putative n-alpha-acetyltransferase 50"/>
    <property type="match status" value="1"/>
</dbReference>
<keyword evidence="1" id="KW-0808">Transferase</keyword>
<evidence type="ECO:0000256" key="2">
    <source>
        <dbReference type="ARBA" id="ARBA00023315"/>
    </source>
</evidence>
<proteinExistence type="predicted"/>
<evidence type="ECO:0000256" key="1">
    <source>
        <dbReference type="ARBA" id="ARBA00022679"/>
    </source>
</evidence>
<name>D8SP23_SELML</name>
<dbReference type="GO" id="GO:0007064">
    <property type="term" value="P:mitotic sister chromatid cohesion"/>
    <property type="evidence" value="ECO:0000318"/>
    <property type="project" value="GO_Central"/>
</dbReference>
<dbReference type="InterPro" id="IPR016181">
    <property type="entry name" value="Acyl_CoA_acyltransferase"/>
</dbReference>
<dbReference type="InParanoid" id="D8SP23"/>
<dbReference type="Proteomes" id="UP000001514">
    <property type="component" value="Unassembled WGS sequence"/>
</dbReference>
<dbReference type="GO" id="GO:0031415">
    <property type="term" value="C:NatA complex"/>
    <property type="evidence" value="ECO:0000318"/>
    <property type="project" value="GO_Central"/>
</dbReference>
<dbReference type="STRING" id="88036.D8SP23"/>
<dbReference type="GO" id="GO:0008080">
    <property type="term" value="F:N-acetyltransferase activity"/>
    <property type="evidence" value="ECO:0000318"/>
    <property type="project" value="GO_Central"/>
</dbReference>
<dbReference type="CDD" id="cd04301">
    <property type="entry name" value="NAT_SF"/>
    <property type="match status" value="1"/>
</dbReference>
<reference evidence="4 5" key="1">
    <citation type="journal article" date="2011" name="Science">
        <title>The Selaginella genome identifies genetic changes associated with the evolution of vascular plants.</title>
        <authorList>
            <person name="Banks J.A."/>
            <person name="Nishiyama T."/>
            <person name="Hasebe M."/>
            <person name="Bowman J.L."/>
            <person name="Gribskov M."/>
            <person name="dePamphilis C."/>
            <person name="Albert V.A."/>
            <person name="Aono N."/>
            <person name="Aoyama T."/>
            <person name="Ambrose B.A."/>
            <person name="Ashton N.W."/>
            <person name="Axtell M.J."/>
            <person name="Barker E."/>
            <person name="Barker M.S."/>
            <person name="Bennetzen J.L."/>
            <person name="Bonawitz N.D."/>
            <person name="Chapple C."/>
            <person name="Cheng C."/>
            <person name="Correa L.G."/>
            <person name="Dacre M."/>
            <person name="DeBarry J."/>
            <person name="Dreyer I."/>
            <person name="Elias M."/>
            <person name="Engstrom E.M."/>
            <person name="Estelle M."/>
            <person name="Feng L."/>
            <person name="Finet C."/>
            <person name="Floyd S.K."/>
            <person name="Frommer W.B."/>
            <person name="Fujita T."/>
            <person name="Gramzow L."/>
            <person name="Gutensohn M."/>
            <person name="Harholt J."/>
            <person name="Hattori M."/>
            <person name="Heyl A."/>
            <person name="Hirai T."/>
            <person name="Hiwatashi Y."/>
            <person name="Ishikawa M."/>
            <person name="Iwata M."/>
            <person name="Karol K.G."/>
            <person name="Koehler B."/>
            <person name="Kolukisaoglu U."/>
            <person name="Kubo M."/>
            <person name="Kurata T."/>
            <person name="Lalonde S."/>
            <person name="Li K."/>
            <person name="Li Y."/>
            <person name="Litt A."/>
            <person name="Lyons E."/>
            <person name="Manning G."/>
            <person name="Maruyama T."/>
            <person name="Michael T.P."/>
            <person name="Mikami K."/>
            <person name="Miyazaki S."/>
            <person name="Morinaga S."/>
            <person name="Murata T."/>
            <person name="Mueller-Roeber B."/>
            <person name="Nelson D.R."/>
            <person name="Obara M."/>
            <person name="Oguri Y."/>
            <person name="Olmstead R.G."/>
            <person name="Onodera N."/>
            <person name="Petersen B.L."/>
            <person name="Pils B."/>
            <person name="Prigge M."/>
            <person name="Rensing S.A."/>
            <person name="Riano-Pachon D.M."/>
            <person name="Roberts A.W."/>
            <person name="Sato Y."/>
            <person name="Scheller H.V."/>
            <person name="Schulz B."/>
            <person name="Schulz C."/>
            <person name="Shakirov E.V."/>
            <person name="Shibagaki N."/>
            <person name="Shinohara N."/>
            <person name="Shippen D.E."/>
            <person name="Soerensen I."/>
            <person name="Sotooka R."/>
            <person name="Sugimoto N."/>
            <person name="Sugita M."/>
            <person name="Sumikawa N."/>
            <person name="Tanurdzic M."/>
            <person name="Theissen G."/>
            <person name="Ulvskov P."/>
            <person name="Wakazuki S."/>
            <person name="Weng J.K."/>
            <person name="Willats W.W."/>
            <person name="Wipf D."/>
            <person name="Wolf P.G."/>
            <person name="Yang L."/>
            <person name="Zimmer A.D."/>
            <person name="Zhu Q."/>
            <person name="Mitros T."/>
            <person name="Hellsten U."/>
            <person name="Loque D."/>
            <person name="Otillar R."/>
            <person name="Salamov A."/>
            <person name="Schmutz J."/>
            <person name="Shapiro H."/>
            <person name="Lindquist E."/>
            <person name="Lucas S."/>
            <person name="Rokhsar D."/>
            <person name="Grigoriev I.V."/>
        </authorList>
    </citation>
    <scope>NUCLEOTIDE SEQUENCE [LARGE SCALE GENOMIC DNA]</scope>
</reference>
<dbReference type="PROSITE" id="PS51186">
    <property type="entry name" value="GNAT"/>
    <property type="match status" value="1"/>
</dbReference>
<dbReference type="KEGG" id="smo:SELMODRAFT_121528"/>
<feature type="domain" description="N-acetyltransferase" evidence="3">
    <location>
        <begin position="9"/>
        <end position="159"/>
    </location>
</feature>
<dbReference type="PANTHER" id="PTHR42919">
    <property type="entry name" value="N-ALPHA-ACETYLTRANSFERASE"/>
    <property type="match status" value="1"/>
</dbReference>
<evidence type="ECO:0000313" key="5">
    <source>
        <dbReference type="Proteomes" id="UP000001514"/>
    </source>
</evidence>
<dbReference type="PANTHER" id="PTHR42919:SF8">
    <property type="entry name" value="N-ALPHA-ACETYLTRANSFERASE 50"/>
    <property type="match status" value="1"/>
</dbReference>